<protein>
    <submittedName>
        <fullName evidence="2">Protein tyrosine/serine phosphatase</fullName>
    </submittedName>
</protein>
<dbReference type="PROSITE" id="PS00383">
    <property type="entry name" value="TYR_PHOSPHATASE_1"/>
    <property type="match status" value="1"/>
</dbReference>
<reference evidence="2 3" key="1">
    <citation type="submission" date="2017-02" db="EMBL/GenBank/DDBJ databases">
        <authorList>
            <person name="Peterson S.W."/>
        </authorList>
    </citation>
    <scope>NUCLEOTIDE SEQUENCE [LARGE SCALE GENOMIC DNA]</scope>
    <source>
        <strain evidence="2 3">LSP_Lj1</strain>
    </source>
</reference>
<organism evidence="2 3">
    <name type="scientific">Luteococcus japonicus LSP_Lj1</name>
    <dbReference type="NCBI Taxonomy" id="1255658"/>
    <lineage>
        <taxon>Bacteria</taxon>
        <taxon>Bacillati</taxon>
        <taxon>Actinomycetota</taxon>
        <taxon>Actinomycetes</taxon>
        <taxon>Propionibacteriales</taxon>
        <taxon>Propionibacteriaceae</taxon>
        <taxon>Luteococcus</taxon>
    </lineage>
</organism>
<dbReference type="InterPro" id="IPR016130">
    <property type="entry name" value="Tyr_Pase_AS"/>
</dbReference>
<keyword evidence="3" id="KW-1185">Reference proteome</keyword>
<dbReference type="EMBL" id="FUKQ01000044">
    <property type="protein sequence ID" value="SJN38976.1"/>
    <property type="molecule type" value="Genomic_DNA"/>
</dbReference>
<name>A0A1R4K411_9ACTN</name>
<dbReference type="STRING" id="1255658.FM114_11270"/>
<evidence type="ECO:0000256" key="1">
    <source>
        <dbReference type="ARBA" id="ARBA00009580"/>
    </source>
</evidence>
<dbReference type="InterPro" id="IPR029021">
    <property type="entry name" value="Prot-tyrosine_phosphatase-like"/>
</dbReference>
<dbReference type="SUPFAM" id="SSF52799">
    <property type="entry name" value="(Phosphotyrosine protein) phosphatases II"/>
    <property type="match status" value="1"/>
</dbReference>
<sequence length="250" mass="27970">MNGLSVLRAMTTRVHVPFGVYNLRPVTSTTRPGTGVYRSSLLWGATASDRRRLTEVGIRLVIDLRTKEVAANFPDPHVEGIRNTLVDLHGTGHTTPGQRITEADTIEAMKARYRRMVTDQGQLQRIAQTLLLIADEPGAVLFHCTDGKDRTGWIALLLQHVHGDSLAQIRADYLASQPLVDHMATFRWRTDTLRGGRRLARRNRPMNRVDLAFLQAGLDEVAARYGGLDGYLREGLGLDEVTLTKLRRKL</sequence>
<evidence type="ECO:0000313" key="2">
    <source>
        <dbReference type="EMBL" id="SJN38976.1"/>
    </source>
</evidence>
<evidence type="ECO:0000313" key="3">
    <source>
        <dbReference type="Proteomes" id="UP000188342"/>
    </source>
</evidence>
<dbReference type="RefSeq" id="WP_179110688.1">
    <property type="nucleotide sequence ID" value="NZ_FUKQ01000044.1"/>
</dbReference>
<dbReference type="Proteomes" id="UP000188342">
    <property type="component" value="Unassembled WGS sequence"/>
</dbReference>
<dbReference type="GO" id="GO:0004721">
    <property type="term" value="F:phosphoprotein phosphatase activity"/>
    <property type="evidence" value="ECO:0007669"/>
    <property type="project" value="InterPro"/>
</dbReference>
<gene>
    <name evidence="2" type="ORF">FM114_11270</name>
</gene>
<dbReference type="PANTHER" id="PTHR31126:SF1">
    <property type="entry name" value="TYROSINE SPECIFIC PROTEIN PHOSPHATASES DOMAIN-CONTAINING PROTEIN"/>
    <property type="match status" value="1"/>
</dbReference>
<dbReference type="Gene3D" id="3.90.190.10">
    <property type="entry name" value="Protein tyrosine phosphatase superfamily"/>
    <property type="match status" value="1"/>
</dbReference>
<dbReference type="AlphaFoldDB" id="A0A1R4K411"/>
<dbReference type="Pfam" id="PF13350">
    <property type="entry name" value="Y_phosphatase3"/>
    <property type="match status" value="1"/>
</dbReference>
<comment type="similarity">
    <text evidence="1">Belongs to the protein-tyrosine phosphatase family.</text>
</comment>
<dbReference type="InterPro" id="IPR026893">
    <property type="entry name" value="Tyr/Ser_Pase_IphP-type"/>
</dbReference>
<accession>A0A1R4K411</accession>
<dbReference type="PANTHER" id="PTHR31126">
    <property type="entry name" value="TYROSINE-PROTEIN PHOSPHATASE"/>
    <property type="match status" value="1"/>
</dbReference>
<proteinExistence type="inferred from homology"/>